<evidence type="ECO:0000313" key="2">
    <source>
        <dbReference type="Proteomes" id="UP000034805"/>
    </source>
</evidence>
<protein>
    <submittedName>
        <fullName evidence="1">Uncharacterized protein</fullName>
    </submittedName>
</protein>
<reference evidence="1 2" key="1">
    <citation type="submission" date="2015-08" db="EMBL/GenBank/DDBJ databases">
        <title>The genome of the Asian arowana (Scleropages formosus).</title>
        <authorList>
            <person name="Tan M.H."/>
            <person name="Gan H.M."/>
            <person name="Croft L.J."/>
            <person name="Austin C.M."/>
        </authorList>
    </citation>
    <scope>NUCLEOTIDE SEQUENCE [LARGE SCALE GENOMIC DNA]</scope>
    <source>
        <strain evidence="1">Aro1</strain>
    </source>
</reference>
<comment type="caution">
    <text evidence="1">The sequence shown here is derived from an EMBL/GenBank/DDBJ whole genome shotgun (WGS) entry which is preliminary data.</text>
</comment>
<name>A0A0P7WBH8_SCLFO</name>
<organism evidence="1 2">
    <name type="scientific">Scleropages formosus</name>
    <name type="common">Asian bonytongue</name>
    <name type="synonym">Osteoglossum formosum</name>
    <dbReference type="NCBI Taxonomy" id="113540"/>
    <lineage>
        <taxon>Eukaryota</taxon>
        <taxon>Metazoa</taxon>
        <taxon>Chordata</taxon>
        <taxon>Craniata</taxon>
        <taxon>Vertebrata</taxon>
        <taxon>Euteleostomi</taxon>
        <taxon>Actinopterygii</taxon>
        <taxon>Neopterygii</taxon>
        <taxon>Teleostei</taxon>
        <taxon>Osteoglossocephala</taxon>
        <taxon>Osteoglossomorpha</taxon>
        <taxon>Osteoglossiformes</taxon>
        <taxon>Osteoglossidae</taxon>
        <taxon>Scleropages</taxon>
    </lineage>
</organism>
<accession>A0A0P7WBH8</accession>
<evidence type="ECO:0000313" key="1">
    <source>
        <dbReference type="EMBL" id="KPP58500.1"/>
    </source>
</evidence>
<proteinExistence type="predicted"/>
<dbReference type="Proteomes" id="UP000034805">
    <property type="component" value="Unassembled WGS sequence"/>
</dbReference>
<gene>
    <name evidence="1" type="ORF">Z043_123667</name>
</gene>
<dbReference type="EMBL" id="JARO02013828">
    <property type="protein sequence ID" value="KPP58500.1"/>
    <property type="molecule type" value="Genomic_DNA"/>
</dbReference>
<feature type="non-terminal residue" evidence="1">
    <location>
        <position position="61"/>
    </location>
</feature>
<sequence length="61" mass="6836">MDFEEDISATAGNGYNVLEESKTRVSLLEVPTKIILCNVPTFLRNEVLKRELESHSQLSGI</sequence>
<dbReference type="AlphaFoldDB" id="A0A0P7WBH8"/>